<reference evidence="4 5" key="1">
    <citation type="journal article" date="2009" name="Science">
        <title>Green evolution and dynamic adaptations revealed by genomes of the marine picoeukaryotes Micromonas.</title>
        <authorList>
            <person name="Worden A.Z."/>
            <person name="Lee J.H."/>
            <person name="Mock T."/>
            <person name="Rouze P."/>
            <person name="Simmons M.P."/>
            <person name="Aerts A.L."/>
            <person name="Allen A.E."/>
            <person name="Cuvelier M.L."/>
            <person name="Derelle E."/>
            <person name="Everett M.V."/>
            <person name="Foulon E."/>
            <person name="Grimwood J."/>
            <person name="Gundlach H."/>
            <person name="Henrissat B."/>
            <person name="Napoli C."/>
            <person name="McDonald S.M."/>
            <person name="Parker M.S."/>
            <person name="Rombauts S."/>
            <person name="Salamov A."/>
            <person name="Von Dassow P."/>
            <person name="Badger J.H."/>
            <person name="Coutinho P.M."/>
            <person name="Demir E."/>
            <person name="Dubchak I."/>
            <person name="Gentemann C."/>
            <person name="Eikrem W."/>
            <person name="Gready J.E."/>
            <person name="John U."/>
            <person name="Lanier W."/>
            <person name="Lindquist E.A."/>
            <person name="Lucas S."/>
            <person name="Mayer K.F."/>
            <person name="Moreau H."/>
            <person name="Not F."/>
            <person name="Otillar R."/>
            <person name="Panaud O."/>
            <person name="Pangilinan J."/>
            <person name="Paulsen I."/>
            <person name="Piegu B."/>
            <person name="Poliakov A."/>
            <person name="Robbens S."/>
            <person name="Schmutz J."/>
            <person name="Toulza E."/>
            <person name="Wyss T."/>
            <person name="Zelensky A."/>
            <person name="Zhou K."/>
            <person name="Armbrust E.V."/>
            <person name="Bhattacharya D."/>
            <person name="Goodenough U.W."/>
            <person name="Van de Peer Y."/>
            <person name="Grigoriev I.V."/>
        </authorList>
    </citation>
    <scope>NUCLEOTIDE SEQUENCE [LARGE SCALE GENOMIC DNA]</scope>
    <source>
        <strain evidence="4 5">CCMP1545</strain>
    </source>
</reference>
<dbReference type="Proteomes" id="UP000001876">
    <property type="component" value="Unassembled WGS sequence"/>
</dbReference>
<evidence type="ECO:0000256" key="2">
    <source>
        <dbReference type="SAM" id="MobiDB-lite"/>
    </source>
</evidence>
<dbReference type="GO" id="GO:0008270">
    <property type="term" value="F:zinc ion binding"/>
    <property type="evidence" value="ECO:0007669"/>
    <property type="project" value="UniProtKB-KW"/>
</dbReference>
<dbReference type="OrthoDB" id="8062037at2759"/>
<gene>
    <name evidence="4" type="ORF">MICPUCDRAFT_54467</name>
</gene>
<evidence type="ECO:0000256" key="1">
    <source>
        <dbReference type="PROSITE-ProRule" id="PRU00175"/>
    </source>
</evidence>
<dbReference type="EMBL" id="GG663751">
    <property type="protein sequence ID" value="EEH51506.1"/>
    <property type="molecule type" value="Genomic_DNA"/>
</dbReference>
<organism evidence="5">
    <name type="scientific">Micromonas pusilla (strain CCMP1545)</name>
    <name type="common">Picoplanktonic green alga</name>
    <dbReference type="NCBI Taxonomy" id="564608"/>
    <lineage>
        <taxon>Eukaryota</taxon>
        <taxon>Viridiplantae</taxon>
        <taxon>Chlorophyta</taxon>
        <taxon>Mamiellophyceae</taxon>
        <taxon>Mamiellales</taxon>
        <taxon>Mamiellaceae</taxon>
        <taxon>Micromonas</taxon>
    </lineage>
</organism>
<keyword evidence="1" id="KW-0479">Metal-binding</keyword>
<dbReference type="SUPFAM" id="SSF57850">
    <property type="entry name" value="RING/U-box"/>
    <property type="match status" value="1"/>
</dbReference>
<proteinExistence type="predicted"/>
<feature type="region of interest" description="Disordered" evidence="2">
    <location>
        <begin position="1"/>
        <end position="21"/>
    </location>
</feature>
<evidence type="ECO:0000313" key="4">
    <source>
        <dbReference type="EMBL" id="EEH51506.1"/>
    </source>
</evidence>
<dbReference type="PROSITE" id="PS50089">
    <property type="entry name" value="ZF_RING_2"/>
    <property type="match status" value="1"/>
</dbReference>
<dbReference type="AlphaFoldDB" id="C1N9D7"/>
<dbReference type="InterPro" id="IPR013083">
    <property type="entry name" value="Znf_RING/FYVE/PHD"/>
</dbReference>
<sequence>MVRDALARREGISAEEDRDRSDILDRVDAASAWLEKTEGLGARDDDDDARPPMVVVQRCGVLGRPPTGKPGIEAMMQSVAPGCVGDGDVVFERFGDGIVGVRGGAEGDDACAVCRERVVVVGDGGGEGGAFYTLVPIRPRSRGERRSLRTLPGASLRPHLAFNPRPRRLSTPPDAFQLHPGGEEAKTKGSEEGETKTPGPSDADAMGLPCRHVFHRGCLAPWFATCDAKGVPLSCPECRQRLPLTGEVGPARVLFPHWSPYDRVRVVNAYAASYDPAQLLRARYREFLIGGMCECCQATHMESDPQVYLDCHDGTPPVVVQRSELPPEARYDVRYSQMAIAEMRGSTAAMDDGAHADFPRGFTMRRCQGELFADEDEG</sequence>
<dbReference type="SMART" id="SM00184">
    <property type="entry name" value="RING"/>
    <property type="match status" value="1"/>
</dbReference>
<dbReference type="KEGG" id="mpp:MICPUCDRAFT_54467"/>
<name>C1N9D7_MICPC</name>
<keyword evidence="5" id="KW-1185">Reference proteome</keyword>
<feature type="region of interest" description="Disordered" evidence="2">
    <location>
        <begin position="142"/>
        <end position="204"/>
    </location>
</feature>
<dbReference type="Gene3D" id="3.30.40.10">
    <property type="entry name" value="Zinc/RING finger domain, C3HC4 (zinc finger)"/>
    <property type="match status" value="1"/>
</dbReference>
<keyword evidence="1" id="KW-0863">Zinc-finger</keyword>
<protein>
    <submittedName>
        <fullName evidence="4">Predicted protein</fullName>
    </submittedName>
</protein>
<dbReference type="RefSeq" id="XP_003064601.1">
    <property type="nucleotide sequence ID" value="XM_003064555.1"/>
</dbReference>
<dbReference type="GeneID" id="9690042"/>
<evidence type="ECO:0000259" key="3">
    <source>
        <dbReference type="PROSITE" id="PS50089"/>
    </source>
</evidence>
<feature type="compositionally biased region" description="Basic and acidic residues" evidence="2">
    <location>
        <begin position="181"/>
        <end position="195"/>
    </location>
</feature>
<accession>C1N9D7</accession>
<keyword evidence="1" id="KW-0862">Zinc</keyword>
<feature type="domain" description="RING-type" evidence="3">
    <location>
        <begin position="208"/>
        <end position="239"/>
    </location>
</feature>
<dbReference type="InterPro" id="IPR001841">
    <property type="entry name" value="Znf_RING"/>
</dbReference>
<evidence type="ECO:0000313" key="5">
    <source>
        <dbReference type="Proteomes" id="UP000001876"/>
    </source>
</evidence>